<comment type="subcellular location">
    <subcellularLocation>
        <location evidence="1">Cell envelope</location>
    </subcellularLocation>
</comment>
<reference evidence="6" key="2">
    <citation type="submission" date="2021-04" db="EMBL/GenBank/DDBJ databases">
        <authorList>
            <person name="Gilroy R."/>
        </authorList>
    </citation>
    <scope>NUCLEOTIDE SEQUENCE</scope>
    <source>
        <strain evidence="6">CHK118-2852</strain>
    </source>
</reference>
<keyword evidence="2 3" id="KW-0175">Coiled coil</keyword>
<feature type="coiled-coil region" evidence="3">
    <location>
        <begin position="138"/>
        <end position="196"/>
    </location>
</feature>
<feature type="transmembrane region" description="Helical" evidence="4">
    <location>
        <begin position="21"/>
        <end position="39"/>
    </location>
</feature>
<proteinExistence type="predicted"/>
<organism evidence="6 7">
    <name type="scientific">Candidatus Bacteroides merdavium</name>
    <dbReference type="NCBI Taxonomy" id="2838472"/>
    <lineage>
        <taxon>Bacteria</taxon>
        <taxon>Pseudomonadati</taxon>
        <taxon>Bacteroidota</taxon>
        <taxon>Bacteroidia</taxon>
        <taxon>Bacteroidales</taxon>
        <taxon>Bacteroidaceae</taxon>
        <taxon>Bacteroides</taxon>
    </lineage>
</organism>
<reference evidence="6" key="1">
    <citation type="journal article" date="2021" name="PeerJ">
        <title>Extensive microbial diversity within the chicken gut microbiome revealed by metagenomics and culture.</title>
        <authorList>
            <person name="Gilroy R."/>
            <person name="Ravi A."/>
            <person name="Getino M."/>
            <person name="Pursley I."/>
            <person name="Horton D.L."/>
            <person name="Alikhan N.F."/>
            <person name="Baker D."/>
            <person name="Gharbi K."/>
            <person name="Hall N."/>
            <person name="Watson M."/>
            <person name="Adriaenssens E.M."/>
            <person name="Foster-Nyarko E."/>
            <person name="Jarju S."/>
            <person name="Secka A."/>
            <person name="Antonio M."/>
            <person name="Oren A."/>
            <person name="Chaudhuri R.R."/>
            <person name="La Ragione R."/>
            <person name="Hildebrand F."/>
            <person name="Pallen M.J."/>
        </authorList>
    </citation>
    <scope>NUCLEOTIDE SEQUENCE</scope>
    <source>
        <strain evidence="6">CHK118-2852</strain>
    </source>
</reference>
<comment type="caution">
    <text evidence="6">The sequence shown here is derived from an EMBL/GenBank/DDBJ whole genome shotgun (WGS) entry which is preliminary data.</text>
</comment>
<evidence type="ECO:0000256" key="3">
    <source>
        <dbReference type="SAM" id="Coils"/>
    </source>
</evidence>
<dbReference type="EMBL" id="DXAV01000019">
    <property type="protein sequence ID" value="HIZ90923.1"/>
    <property type="molecule type" value="Genomic_DNA"/>
</dbReference>
<evidence type="ECO:0000313" key="7">
    <source>
        <dbReference type="Proteomes" id="UP000824108"/>
    </source>
</evidence>
<dbReference type="PANTHER" id="PTHR32347:SF14">
    <property type="entry name" value="EFFLUX SYSTEM COMPONENT YKNX-RELATED"/>
    <property type="match status" value="1"/>
</dbReference>
<name>A0A9D2KEC2_9BACE</name>
<dbReference type="AlphaFoldDB" id="A0A9D2KEC2"/>
<keyword evidence="4" id="KW-0812">Transmembrane</keyword>
<protein>
    <submittedName>
        <fullName evidence="6">HlyD family efflux transporter periplasmic adaptor subunit</fullName>
    </submittedName>
</protein>
<dbReference type="Gene3D" id="2.40.420.20">
    <property type="match status" value="1"/>
</dbReference>
<dbReference type="Proteomes" id="UP000824108">
    <property type="component" value="Unassembled WGS sequence"/>
</dbReference>
<evidence type="ECO:0000256" key="2">
    <source>
        <dbReference type="ARBA" id="ARBA00023054"/>
    </source>
</evidence>
<feature type="domain" description="Multidrug resistance protein MdtA-like C-terminal permuted SH3" evidence="5">
    <location>
        <begin position="366"/>
        <end position="403"/>
    </location>
</feature>
<evidence type="ECO:0000256" key="1">
    <source>
        <dbReference type="ARBA" id="ARBA00004196"/>
    </source>
</evidence>
<dbReference type="Pfam" id="PF25967">
    <property type="entry name" value="RND-MFP_C"/>
    <property type="match status" value="1"/>
</dbReference>
<evidence type="ECO:0000313" key="6">
    <source>
        <dbReference type="EMBL" id="HIZ90923.1"/>
    </source>
</evidence>
<evidence type="ECO:0000259" key="5">
    <source>
        <dbReference type="Pfam" id="PF25967"/>
    </source>
</evidence>
<dbReference type="GO" id="GO:0030313">
    <property type="term" value="C:cell envelope"/>
    <property type="evidence" value="ECO:0007669"/>
    <property type="project" value="UniProtKB-SubCell"/>
</dbReference>
<accession>A0A9D2KEC2</accession>
<dbReference type="InterPro" id="IPR058627">
    <property type="entry name" value="MdtA-like_C"/>
</dbReference>
<sequence length="416" mass="46777">MDREIPKEERRRERNKKLIRYGVAGVAGVVVLSVLISLMRTGVKEKDLVFSTIDQGTIEVSVSASGKVVPAFEEIINSPINTRILEVYKKGGDSVDVGTPILKLDLQSAETEYKKQLDEEQMKRYQLEQLEVNNSTYLSDLEMQVKVSEMKLNRMEVELRNERYLDSLGSGTTDRVHQAELNFKTGKLELEQLRQQLANERKVKAADLKVKQLEYEIFRKSLAETKRTLDDAQVRSPRKAILTYINNQIGAQVGEGTQIAVISDLSHFKVEGEIADTYGDRVAAGGRAIVKIGSEKLEGQVSSVTPLSKNGVISFTVQLEDDSNRRLRSGLKTDVYVMNAVKEDVMRVANASYYVGRGEYDLFVRDGEGQLVKRKVQLGDSNFEYVEVISGLKPGDQVVVSDMSQYKNKNKLKLKK</sequence>
<keyword evidence="4" id="KW-1133">Transmembrane helix</keyword>
<gene>
    <name evidence="6" type="ORF">H9807_02180</name>
</gene>
<dbReference type="Gene3D" id="2.40.30.170">
    <property type="match status" value="1"/>
</dbReference>
<dbReference type="PANTHER" id="PTHR32347">
    <property type="entry name" value="EFFLUX SYSTEM COMPONENT YKNX-RELATED"/>
    <property type="match status" value="1"/>
</dbReference>
<keyword evidence="4" id="KW-0472">Membrane</keyword>
<evidence type="ECO:0000256" key="4">
    <source>
        <dbReference type="SAM" id="Phobius"/>
    </source>
</evidence>
<dbReference type="InterPro" id="IPR050465">
    <property type="entry name" value="UPF0194_transport"/>
</dbReference>